<dbReference type="AlphaFoldDB" id="A0A6M0JZ76"/>
<keyword evidence="5" id="KW-1185">Reference proteome</keyword>
<comment type="caution">
    <text evidence="4">The sequence shown here is derived from an EMBL/GenBank/DDBJ whole genome shotgun (WGS) entry which is preliminary data.</text>
</comment>
<protein>
    <submittedName>
        <fullName evidence="4">H-NS histone family protein</fullName>
    </submittedName>
</protein>
<keyword evidence="1" id="KW-0175">Coiled coil</keyword>
<proteinExistence type="predicted"/>
<organism evidence="4 5">
    <name type="scientific">Thiorhodococcus minor</name>
    <dbReference type="NCBI Taxonomy" id="57489"/>
    <lineage>
        <taxon>Bacteria</taxon>
        <taxon>Pseudomonadati</taxon>
        <taxon>Pseudomonadota</taxon>
        <taxon>Gammaproteobacteria</taxon>
        <taxon>Chromatiales</taxon>
        <taxon>Chromatiaceae</taxon>
        <taxon>Thiorhodococcus</taxon>
    </lineage>
</organism>
<feature type="compositionally biased region" description="Basic and acidic residues" evidence="2">
    <location>
        <begin position="107"/>
        <end position="124"/>
    </location>
</feature>
<dbReference type="EMBL" id="JAAIJQ010000020">
    <property type="protein sequence ID" value="NEV61953.1"/>
    <property type="molecule type" value="Genomic_DNA"/>
</dbReference>
<gene>
    <name evidence="4" type="ORF">G3446_08630</name>
</gene>
<accession>A0A6M0JZ76</accession>
<evidence type="ECO:0000313" key="4">
    <source>
        <dbReference type="EMBL" id="NEV61953.1"/>
    </source>
</evidence>
<sequence>MDYTDLSVEEIQRQLEEAESRKAELRRMLEVRREERKDEVVQQVKDLIINNGYELDEIISMIAPRRRRGSVGSRKLVSSRQYKRYVDPDNSENVYVRGVLPGWMKQKMRDQGYDPSSKDDREAFKANSLRLVEG</sequence>
<dbReference type="RefSeq" id="WP_164452429.1">
    <property type="nucleotide sequence ID" value="NZ_JAAIJQ010000020.1"/>
</dbReference>
<feature type="region of interest" description="Disordered" evidence="2">
    <location>
        <begin position="107"/>
        <end position="134"/>
    </location>
</feature>
<evidence type="ECO:0000259" key="3">
    <source>
        <dbReference type="Pfam" id="PF00816"/>
    </source>
</evidence>
<dbReference type="Proteomes" id="UP000483379">
    <property type="component" value="Unassembled WGS sequence"/>
</dbReference>
<dbReference type="GO" id="GO:0003677">
    <property type="term" value="F:DNA binding"/>
    <property type="evidence" value="ECO:0007669"/>
    <property type="project" value="InterPro"/>
</dbReference>
<dbReference type="Pfam" id="PF00816">
    <property type="entry name" value="Histone_HNS"/>
    <property type="match status" value="1"/>
</dbReference>
<reference evidence="4 5" key="1">
    <citation type="submission" date="2020-02" db="EMBL/GenBank/DDBJ databases">
        <title>Genome sequences of Thiorhodococcus mannitoliphagus and Thiorhodococcus minor, purple sulfur photosynthetic bacteria in the gammaproteobacterial family, Chromatiaceae.</title>
        <authorList>
            <person name="Aviles F.A."/>
            <person name="Meyer T.E."/>
            <person name="Kyndt J.A."/>
        </authorList>
    </citation>
    <scope>NUCLEOTIDE SEQUENCE [LARGE SCALE GENOMIC DNA]</scope>
    <source>
        <strain evidence="4 5">DSM 11518</strain>
    </source>
</reference>
<evidence type="ECO:0000256" key="2">
    <source>
        <dbReference type="SAM" id="MobiDB-lite"/>
    </source>
</evidence>
<evidence type="ECO:0000313" key="5">
    <source>
        <dbReference type="Proteomes" id="UP000483379"/>
    </source>
</evidence>
<evidence type="ECO:0000256" key="1">
    <source>
        <dbReference type="SAM" id="Coils"/>
    </source>
</evidence>
<feature type="coiled-coil region" evidence="1">
    <location>
        <begin position="1"/>
        <end position="35"/>
    </location>
</feature>
<name>A0A6M0JZ76_9GAMM</name>
<feature type="domain" description="DNA-binding protein H-NS-like C-terminal" evidence="3">
    <location>
        <begin position="84"/>
        <end position="125"/>
    </location>
</feature>
<dbReference type="InterPro" id="IPR027444">
    <property type="entry name" value="H-NS_C_dom"/>
</dbReference>